<dbReference type="InterPro" id="IPR032033">
    <property type="entry name" value="Cytochrome_P460"/>
</dbReference>
<sequence length="145" mass="16042">MRLSTALLPGLLVLASPLLAQMINADVTIPEGYRDGDHYTTVTRGGITEEIYTSAEAIAAARAGQPFPEGTRITMDDLRDGALYRILVMEKRADWSDLSVAGSWQFREFAPDGSPDLRQDGSRCQACHASQQQSDYVFTRDRMID</sequence>
<organism evidence="3 4">
    <name type="scientific">Pseudodonghicola flavimaris</name>
    <dbReference type="NCBI Taxonomy" id="3050036"/>
    <lineage>
        <taxon>Bacteria</taxon>
        <taxon>Pseudomonadati</taxon>
        <taxon>Pseudomonadota</taxon>
        <taxon>Alphaproteobacteria</taxon>
        <taxon>Rhodobacterales</taxon>
        <taxon>Paracoccaceae</taxon>
        <taxon>Pseudodonghicola</taxon>
    </lineage>
</organism>
<feature type="signal peptide" evidence="1">
    <location>
        <begin position="1"/>
        <end position="20"/>
    </location>
</feature>
<dbReference type="CDD" id="cd20716">
    <property type="entry name" value="cyt_P460_fam"/>
    <property type="match status" value="1"/>
</dbReference>
<evidence type="ECO:0000313" key="4">
    <source>
        <dbReference type="Proteomes" id="UP001243757"/>
    </source>
</evidence>
<reference evidence="3 4" key="1">
    <citation type="submission" date="2023-05" db="EMBL/GenBank/DDBJ databases">
        <title>Pseudodonghicola sp. nov.</title>
        <authorList>
            <person name="Huang J."/>
        </authorList>
    </citation>
    <scope>NUCLEOTIDE SEQUENCE [LARGE SCALE GENOMIC DNA]</scope>
    <source>
        <strain evidence="3 4">IC7</strain>
    </source>
</reference>
<dbReference type="InterPro" id="IPR038142">
    <property type="entry name" value="Cytochrome_P460_sp"/>
</dbReference>
<name>A0ABT7F1A1_9RHOB</name>
<dbReference type="EMBL" id="JASNJD010000007">
    <property type="protein sequence ID" value="MDK3018378.1"/>
    <property type="molecule type" value="Genomic_DNA"/>
</dbReference>
<protein>
    <submittedName>
        <fullName evidence="3">Cytochrome P460 family protein</fullName>
    </submittedName>
</protein>
<evidence type="ECO:0000259" key="2">
    <source>
        <dbReference type="Pfam" id="PF16694"/>
    </source>
</evidence>
<keyword evidence="1" id="KW-0732">Signal</keyword>
<accession>A0ABT7F1A1</accession>
<proteinExistence type="predicted"/>
<dbReference type="RefSeq" id="WP_284481191.1">
    <property type="nucleotide sequence ID" value="NZ_JASNJD010000007.1"/>
</dbReference>
<feature type="domain" description="Cytochrome P460" evidence="2">
    <location>
        <begin position="30"/>
        <end position="139"/>
    </location>
</feature>
<feature type="chain" id="PRO_5046312842" evidence="1">
    <location>
        <begin position="21"/>
        <end position="145"/>
    </location>
</feature>
<dbReference type="Proteomes" id="UP001243757">
    <property type="component" value="Unassembled WGS sequence"/>
</dbReference>
<evidence type="ECO:0000256" key="1">
    <source>
        <dbReference type="SAM" id="SignalP"/>
    </source>
</evidence>
<evidence type="ECO:0000313" key="3">
    <source>
        <dbReference type="EMBL" id="MDK3018378.1"/>
    </source>
</evidence>
<dbReference type="Gene3D" id="3.50.70.20">
    <property type="entry name" value="Cytochrome P460"/>
    <property type="match status" value="1"/>
</dbReference>
<comment type="caution">
    <text evidence="3">The sequence shown here is derived from an EMBL/GenBank/DDBJ whole genome shotgun (WGS) entry which is preliminary data.</text>
</comment>
<dbReference type="Pfam" id="PF16694">
    <property type="entry name" value="Cytochrome_P460"/>
    <property type="match status" value="1"/>
</dbReference>
<keyword evidence="4" id="KW-1185">Reference proteome</keyword>
<gene>
    <name evidence="3" type="ORF">QO033_11880</name>
</gene>